<gene>
    <name evidence="3" type="ORF">D3273_01560</name>
</gene>
<accession>A0A4Q2UB22</accession>
<feature type="signal peptide" evidence="2">
    <location>
        <begin position="1"/>
        <end position="22"/>
    </location>
</feature>
<evidence type="ECO:0008006" key="5">
    <source>
        <dbReference type="Google" id="ProtNLM"/>
    </source>
</evidence>
<dbReference type="RefSeq" id="WP_129222823.1">
    <property type="nucleotide sequence ID" value="NZ_QYBB01000001.1"/>
</dbReference>
<organism evidence="3 4">
    <name type="scientific">Lichenibacterium minor</name>
    <dbReference type="NCBI Taxonomy" id="2316528"/>
    <lineage>
        <taxon>Bacteria</taxon>
        <taxon>Pseudomonadati</taxon>
        <taxon>Pseudomonadota</taxon>
        <taxon>Alphaproteobacteria</taxon>
        <taxon>Hyphomicrobiales</taxon>
        <taxon>Lichenihabitantaceae</taxon>
        <taxon>Lichenibacterium</taxon>
    </lineage>
</organism>
<reference evidence="3 4" key="1">
    <citation type="submission" date="2018-12" db="EMBL/GenBank/DDBJ databases">
        <authorList>
            <person name="Grouzdev D.S."/>
            <person name="Krutkina M.S."/>
        </authorList>
    </citation>
    <scope>NUCLEOTIDE SEQUENCE [LARGE SCALE GENOMIC DNA]</scope>
    <source>
        <strain evidence="3 4">RmlP026</strain>
    </source>
</reference>
<dbReference type="Gene3D" id="2.60.120.560">
    <property type="entry name" value="Exo-inulinase, domain 1"/>
    <property type="match status" value="1"/>
</dbReference>
<protein>
    <recommendedName>
        <fullName evidence="5">DUF1080 domain-containing protein</fullName>
    </recommendedName>
</protein>
<sequence>MRLTLSAGIAALGLLTATPSFACGTGKVLFSDDFKQVDASWGFDSPDVQVEEGKVKVKPQPDISNLLVYKAILFNDADYCLTVRVPNKLSDNDNTMAGPIFWAKDYDNYYMFMVTPSGFAEITRKVNGKWIDVVEWKQSADIKRATGSQNLLEVKMDGGTVSTFINGQPFASVKGQAPDGGGQIGMRAQSEKDQTDTWKFSQLQVTALDNAKPADVTPSTPAPATVAPKAP</sequence>
<evidence type="ECO:0000313" key="3">
    <source>
        <dbReference type="EMBL" id="RYC33963.1"/>
    </source>
</evidence>
<proteinExistence type="predicted"/>
<keyword evidence="4" id="KW-1185">Reference proteome</keyword>
<comment type="caution">
    <text evidence="3">The sequence shown here is derived from an EMBL/GenBank/DDBJ whole genome shotgun (WGS) entry which is preliminary data.</text>
</comment>
<feature type="compositionally biased region" description="Low complexity" evidence="1">
    <location>
        <begin position="213"/>
        <end position="231"/>
    </location>
</feature>
<dbReference type="Proteomes" id="UP000290759">
    <property type="component" value="Unassembled WGS sequence"/>
</dbReference>
<evidence type="ECO:0000313" key="4">
    <source>
        <dbReference type="Proteomes" id="UP000290759"/>
    </source>
</evidence>
<evidence type="ECO:0000256" key="2">
    <source>
        <dbReference type="SAM" id="SignalP"/>
    </source>
</evidence>
<reference evidence="3 4" key="2">
    <citation type="submission" date="2019-02" db="EMBL/GenBank/DDBJ databases">
        <title>'Lichenibacterium ramalinii' gen. nov. sp. nov., 'Lichenibacterium minor' gen. nov. sp. nov.</title>
        <authorList>
            <person name="Pankratov T."/>
        </authorList>
    </citation>
    <scope>NUCLEOTIDE SEQUENCE [LARGE SCALE GENOMIC DNA]</scope>
    <source>
        <strain evidence="3 4">RmlP026</strain>
    </source>
</reference>
<feature type="chain" id="PRO_5020377175" description="DUF1080 domain-containing protein" evidence="2">
    <location>
        <begin position="23"/>
        <end position="231"/>
    </location>
</feature>
<dbReference type="OrthoDB" id="8020935at2"/>
<keyword evidence="2" id="KW-0732">Signal</keyword>
<name>A0A4Q2UB22_9HYPH</name>
<feature type="region of interest" description="Disordered" evidence="1">
    <location>
        <begin position="175"/>
        <end position="196"/>
    </location>
</feature>
<evidence type="ECO:0000256" key="1">
    <source>
        <dbReference type="SAM" id="MobiDB-lite"/>
    </source>
</evidence>
<feature type="region of interest" description="Disordered" evidence="1">
    <location>
        <begin position="209"/>
        <end position="231"/>
    </location>
</feature>
<dbReference type="AlphaFoldDB" id="A0A4Q2UB22"/>
<dbReference type="EMBL" id="QYBB01000001">
    <property type="protein sequence ID" value="RYC33963.1"/>
    <property type="molecule type" value="Genomic_DNA"/>
</dbReference>